<name>A0A9X2C7N3_9PSED</name>
<dbReference type="RefSeq" id="WP_268266030.1">
    <property type="nucleotide sequence ID" value="NZ_JALQCW010000053.1"/>
</dbReference>
<evidence type="ECO:0000313" key="2">
    <source>
        <dbReference type="Proteomes" id="UP001155059"/>
    </source>
</evidence>
<reference evidence="1 2" key="2">
    <citation type="journal article" date="2023" name="Plant Pathol.">
        <title>Dismantling and reorganizing Pseudomonas marginalis sensu#lato.</title>
        <authorList>
            <person name="Sawada H."/>
            <person name="Fujikawa T."/>
            <person name="Satou M."/>
        </authorList>
    </citation>
    <scope>NUCLEOTIDE SEQUENCE [LARGE SCALE GENOMIC DNA]</scope>
    <source>
        <strain evidence="1 2">MAFF 302030</strain>
    </source>
</reference>
<gene>
    <name evidence="1" type="ORF">M1B34_19775</name>
</gene>
<dbReference type="EMBL" id="JALQCW010000053">
    <property type="protein sequence ID" value="MCK9799880.1"/>
    <property type="molecule type" value="Genomic_DNA"/>
</dbReference>
<dbReference type="AlphaFoldDB" id="A0A9X2C7N3"/>
<sequence length="195" mass="22181">MGTWIHRIKDQLAQVRNGLTELLWSRKKQKHYNPDEIRLELKNHLLNHAVKACHEQEGPMRKFPKYVEPDASLHEHSQSLSLGHLIIMFNGEPLAQLQGLDVDPFAKTAWLSHFGLNAPIDQRFGPSNEGKGYGENLIKGLCNALKHGYAIKTLVILDQGQERGDFKKLFLKLNGQERSAPPMRGTHQTAWHLPC</sequence>
<organism evidence="1 2">
    <name type="scientific">Pseudomonas morbosilactucae</name>
    <dbReference type="NCBI Taxonomy" id="2938197"/>
    <lineage>
        <taxon>Bacteria</taxon>
        <taxon>Pseudomonadati</taxon>
        <taxon>Pseudomonadota</taxon>
        <taxon>Gammaproteobacteria</taxon>
        <taxon>Pseudomonadales</taxon>
        <taxon>Pseudomonadaceae</taxon>
        <taxon>Pseudomonas</taxon>
    </lineage>
</organism>
<evidence type="ECO:0000313" key="1">
    <source>
        <dbReference type="EMBL" id="MCK9799880.1"/>
    </source>
</evidence>
<accession>A0A9X2C7N3</accession>
<reference evidence="1 2" key="1">
    <citation type="journal article" date="2022" name="Int. J. Syst. Evol. Microbiol.">
        <title>Pseudomonas aegrilactucae sp. nov. and Pseudomonas morbosilactucae sp. nov., pathogens causing bacterial rot of lettuce in Japan.</title>
        <authorList>
            <person name="Sawada H."/>
            <person name="Fujikawa T."/>
            <person name="Satou M."/>
        </authorList>
    </citation>
    <scope>NUCLEOTIDE SEQUENCE [LARGE SCALE GENOMIC DNA]</scope>
    <source>
        <strain evidence="1 2">MAFF 302030</strain>
    </source>
</reference>
<proteinExistence type="predicted"/>
<comment type="caution">
    <text evidence="1">The sequence shown here is derived from an EMBL/GenBank/DDBJ whole genome shotgun (WGS) entry which is preliminary data.</text>
</comment>
<dbReference type="Proteomes" id="UP001155059">
    <property type="component" value="Unassembled WGS sequence"/>
</dbReference>
<protein>
    <submittedName>
        <fullName evidence="1">Uncharacterized protein</fullName>
    </submittedName>
</protein>